<dbReference type="EC" id="5.2.1.8" evidence="1"/>
<dbReference type="GO" id="GO:0003755">
    <property type="term" value="F:peptidyl-prolyl cis-trans isomerase activity"/>
    <property type="evidence" value="ECO:0007669"/>
    <property type="project" value="UniProtKB-KW"/>
</dbReference>
<dbReference type="PROSITE" id="PS50072">
    <property type="entry name" value="CSA_PPIASE_2"/>
    <property type="match status" value="1"/>
</dbReference>
<dbReference type="SUPFAM" id="SSF50891">
    <property type="entry name" value="Cyclophilin-like"/>
    <property type="match status" value="2"/>
</dbReference>
<sequence>MRSSLILFVLLLFFVKSESQSKKVIISTNLGDIKIMLYDDTPKHRDSFIKLANEGHYDGTLFYRVIKNFVIQGGSSDSRNAAPGRLIGYGSSKLVIDSEFRENRFHKKGAICAPRQPEDINHFKMSDISQFYIVQGKKYTNEELDLIEKSVNNPIKIKLKKKYYLPFKEELQKLKEEDPKAFNNKLRSIKEKIAFEYALSNKLEFNEKQREVYTTVGGLPELDDDYTVFGEVISGFDVISKIASLQTDKNNRPLTDVNLVVRVL</sequence>
<name>A0AAE3M1E2_9BACT</name>
<dbReference type="InterPro" id="IPR044666">
    <property type="entry name" value="Cyclophilin_A-like"/>
</dbReference>
<feature type="domain" description="PPIase cyclophilin-type" evidence="4">
    <location>
        <begin position="27"/>
        <end position="259"/>
    </location>
</feature>
<gene>
    <name evidence="5" type="ORF">OM075_00985</name>
</gene>
<dbReference type="CDD" id="cd00317">
    <property type="entry name" value="cyclophilin"/>
    <property type="match status" value="1"/>
</dbReference>
<protein>
    <recommendedName>
        <fullName evidence="1">peptidylprolyl isomerase</fullName>
        <ecNumber evidence="1">5.2.1.8</ecNumber>
    </recommendedName>
</protein>
<dbReference type="PANTHER" id="PTHR45625:SF4">
    <property type="entry name" value="PEPTIDYLPROLYL ISOMERASE DOMAIN AND WD REPEAT-CONTAINING PROTEIN 1"/>
    <property type="match status" value="1"/>
</dbReference>
<comment type="caution">
    <text evidence="5">The sequence shown here is derived from an EMBL/GenBank/DDBJ whole genome shotgun (WGS) entry which is preliminary data.</text>
</comment>
<evidence type="ECO:0000259" key="4">
    <source>
        <dbReference type="PROSITE" id="PS50072"/>
    </source>
</evidence>
<evidence type="ECO:0000256" key="2">
    <source>
        <dbReference type="ARBA" id="ARBA00023110"/>
    </source>
</evidence>
<evidence type="ECO:0000313" key="6">
    <source>
        <dbReference type="Proteomes" id="UP001209229"/>
    </source>
</evidence>
<dbReference type="EMBL" id="JAPDPJ010000001">
    <property type="protein sequence ID" value="MCW3785015.1"/>
    <property type="molecule type" value="Genomic_DNA"/>
</dbReference>
<dbReference type="InterPro" id="IPR029000">
    <property type="entry name" value="Cyclophilin-like_dom_sf"/>
</dbReference>
<dbReference type="AlphaFoldDB" id="A0AAE3M1E2"/>
<organism evidence="5 6">
    <name type="scientific">Plebeiibacterium sediminum</name>
    <dbReference type="NCBI Taxonomy" id="2992112"/>
    <lineage>
        <taxon>Bacteria</taxon>
        <taxon>Pseudomonadati</taxon>
        <taxon>Bacteroidota</taxon>
        <taxon>Bacteroidia</taxon>
        <taxon>Marinilabiliales</taxon>
        <taxon>Marinilabiliaceae</taxon>
        <taxon>Plebeiibacterium</taxon>
    </lineage>
</organism>
<accession>A0AAE3M1E2</accession>
<evidence type="ECO:0000256" key="3">
    <source>
        <dbReference type="ARBA" id="ARBA00023235"/>
    </source>
</evidence>
<dbReference type="PANTHER" id="PTHR45625">
    <property type="entry name" value="PEPTIDYL-PROLYL CIS-TRANS ISOMERASE-RELATED"/>
    <property type="match status" value="1"/>
</dbReference>
<dbReference type="InterPro" id="IPR002130">
    <property type="entry name" value="Cyclophilin-type_PPIase_dom"/>
</dbReference>
<dbReference type="Pfam" id="PF00160">
    <property type="entry name" value="Pro_isomerase"/>
    <property type="match status" value="1"/>
</dbReference>
<keyword evidence="2" id="KW-0697">Rotamase</keyword>
<keyword evidence="3 5" id="KW-0413">Isomerase</keyword>
<dbReference type="RefSeq" id="WP_301188586.1">
    <property type="nucleotide sequence ID" value="NZ_JAPDPJ010000001.1"/>
</dbReference>
<keyword evidence="6" id="KW-1185">Reference proteome</keyword>
<dbReference type="Gene3D" id="2.40.100.10">
    <property type="entry name" value="Cyclophilin-like"/>
    <property type="match status" value="2"/>
</dbReference>
<evidence type="ECO:0000256" key="1">
    <source>
        <dbReference type="ARBA" id="ARBA00013194"/>
    </source>
</evidence>
<proteinExistence type="predicted"/>
<reference evidence="5" key="1">
    <citation type="submission" date="2022-10" db="EMBL/GenBank/DDBJ databases">
        <authorList>
            <person name="Yu W.X."/>
        </authorList>
    </citation>
    <scope>NUCLEOTIDE SEQUENCE</scope>
    <source>
        <strain evidence="5">AAT</strain>
    </source>
</reference>
<dbReference type="Proteomes" id="UP001209229">
    <property type="component" value="Unassembled WGS sequence"/>
</dbReference>
<evidence type="ECO:0000313" key="5">
    <source>
        <dbReference type="EMBL" id="MCW3785015.1"/>
    </source>
</evidence>